<name>G4TJM0_SERID</name>
<organism evidence="1 2">
    <name type="scientific">Serendipita indica (strain DSM 11827)</name>
    <name type="common">Root endophyte fungus</name>
    <name type="synonym">Piriformospora indica</name>
    <dbReference type="NCBI Taxonomy" id="1109443"/>
    <lineage>
        <taxon>Eukaryota</taxon>
        <taxon>Fungi</taxon>
        <taxon>Dikarya</taxon>
        <taxon>Basidiomycota</taxon>
        <taxon>Agaricomycotina</taxon>
        <taxon>Agaricomycetes</taxon>
        <taxon>Sebacinales</taxon>
        <taxon>Serendipitaceae</taxon>
        <taxon>Serendipita</taxon>
    </lineage>
</organism>
<sequence length="301" mass="34676">MYFTSSLASFLPPPYEGQLYHQPKGYLVGLASNEGTVFSFPHQLIMYHSQPMYTQIYRLPFSGCRQIRVESTAQVLRQVLDILDPSISNPKVDPDTIFDVLSIADRYEISAVRDWFQEAAITSRTNYLTGVKTKCILQSHPLLVLRCCIHFKLIPLLYDAAEMVIGYHTSLLNADLDIPERWGLWIHNEKQKRGRIYARFVDQINSHWGPTDPSISCTGPCYLHECHGARSRWIVALERAGRDTPCWKSFRQAYWNAPSACSACRVHFPTDCYNLYCTWKKQARSMEHELAERFRDGCLPS</sequence>
<dbReference type="EMBL" id="CAFZ01000123">
    <property type="protein sequence ID" value="CCA71513.1"/>
    <property type="molecule type" value="Genomic_DNA"/>
</dbReference>
<dbReference type="Proteomes" id="UP000007148">
    <property type="component" value="Unassembled WGS sequence"/>
</dbReference>
<gene>
    <name evidence="1" type="ORF">PIIN_05450</name>
</gene>
<comment type="caution">
    <text evidence="1">The sequence shown here is derived from an EMBL/GenBank/DDBJ whole genome shotgun (WGS) entry which is preliminary data.</text>
</comment>
<dbReference type="InParanoid" id="G4TJM0"/>
<keyword evidence="2" id="KW-1185">Reference proteome</keyword>
<evidence type="ECO:0000313" key="1">
    <source>
        <dbReference type="EMBL" id="CCA71513.1"/>
    </source>
</evidence>
<evidence type="ECO:0008006" key="3">
    <source>
        <dbReference type="Google" id="ProtNLM"/>
    </source>
</evidence>
<reference evidence="1 2" key="1">
    <citation type="journal article" date="2011" name="PLoS Pathog.">
        <title>Endophytic Life Strategies Decoded by Genome and Transcriptome Analyses of the Mutualistic Root Symbiont Piriformospora indica.</title>
        <authorList>
            <person name="Zuccaro A."/>
            <person name="Lahrmann U."/>
            <person name="Guldener U."/>
            <person name="Langen G."/>
            <person name="Pfiffi S."/>
            <person name="Biedenkopf D."/>
            <person name="Wong P."/>
            <person name="Samans B."/>
            <person name="Grimm C."/>
            <person name="Basiewicz M."/>
            <person name="Murat C."/>
            <person name="Martin F."/>
            <person name="Kogel K.H."/>
        </authorList>
    </citation>
    <scope>NUCLEOTIDE SEQUENCE [LARGE SCALE GENOMIC DNA]</scope>
    <source>
        <strain evidence="1 2">DSM 11827</strain>
    </source>
</reference>
<proteinExistence type="predicted"/>
<dbReference type="AlphaFoldDB" id="G4TJM0"/>
<accession>G4TJM0</accession>
<evidence type="ECO:0000313" key="2">
    <source>
        <dbReference type="Proteomes" id="UP000007148"/>
    </source>
</evidence>
<dbReference type="HOGENOM" id="CLU_924746_0_0_1"/>
<protein>
    <recommendedName>
        <fullName evidence="3">BTB domain-containing protein</fullName>
    </recommendedName>
</protein>